<dbReference type="PIRSF" id="PIRSF005902">
    <property type="entry name" value="DNase_TatD"/>
    <property type="match status" value="1"/>
</dbReference>
<dbReference type="CDD" id="cd01310">
    <property type="entry name" value="TatD_DNAse"/>
    <property type="match status" value="1"/>
</dbReference>
<dbReference type="SUPFAM" id="SSF51556">
    <property type="entry name" value="Metallo-dependent hydrolases"/>
    <property type="match status" value="1"/>
</dbReference>
<dbReference type="EMBL" id="FQXG01000004">
    <property type="protein sequence ID" value="SHH71976.1"/>
    <property type="molecule type" value="Genomic_DNA"/>
</dbReference>
<dbReference type="GO" id="GO:0016788">
    <property type="term" value="F:hydrolase activity, acting on ester bonds"/>
    <property type="evidence" value="ECO:0007669"/>
    <property type="project" value="InterPro"/>
</dbReference>
<reference evidence="5 6" key="1">
    <citation type="submission" date="2016-11" db="EMBL/GenBank/DDBJ databases">
        <authorList>
            <person name="Jaros S."/>
            <person name="Januszkiewicz K."/>
            <person name="Wedrychowicz H."/>
        </authorList>
    </citation>
    <scope>NUCLEOTIDE SEQUENCE [LARGE SCALE GENOMIC DNA]</scope>
    <source>
        <strain evidence="5 6">DSM 16917</strain>
    </source>
</reference>
<dbReference type="OrthoDB" id="9810005at2"/>
<gene>
    <name evidence="5" type="ORF">SAMN02745129_2665</name>
</gene>
<organism evidence="5 6">
    <name type="scientific">Ferrimonas marina</name>
    <dbReference type="NCBI Taxonomy" id="299255"/>
    <lineage>
        <taxon>Bacteria</taxon>
        <taxon>Pseudomonadati</taxon>
        <taxon>Pseudomonadota</taxon>
        <taxon>Gammaproteobacteria</taxon>
        <taxon>Alteromonadales</taxon>
        <taxon>Ferrimonadaceae</taxon>
        <taxon>Ferrimonas</taxon>
    </lineage>
</organism>
<comment type="similarity">
    <text evidence="1">Belongs to the metallo-dependent hydrolases superfamily. TatD-type hydrolase family.</text>
</comment>
<evidence type="ECO:0000256" key="3">
    <source>
        <dbReference type="ARBA" id="ARBA00022801"/>
    </source>
</evidence>
<evidence type="ECO:0000256" key="2">
    <source>
        <dbReference type="ARBA" id="ARBA00022723"/>
    </source>
</evidence>
<dbReference type="PROSITE" id="PS01137">
    <property type="entry name" value="TATD_1"/>
    <property type="match status" value="1"/>
</dbReference>
<feature type="binding site" evidence="4">
    <location>
        <position position="128"/>
    </location>
    <ligand>
        <name>a divalent metal cation</name>
        <dbReference type="ChEBI" id="CHEBI:60240"/>
        <label>2</label>
    </ligand>
</feature>
<feature type="binding site" evidence="4">
    <location>
        <position position="152"/>
    </location>
    <ligand>
        <name>a divalent metal cation</name>
        <dbReference type="ChEBI" id="CHEBI:60240"/>
        <label>2</label>
    </ligand>
</feature>
<keyword evidence="2 4" id="KW-0479">Metal-binding</keyword>
<dbReference type="AlphaFoldDB" id="A0A1M5V9S1"/>
<evidence type="ECO:0000256" key="1">
    <source>
        <dbReference type="ARBA" id="ARBA00009275"/>
    </source>
</evidence>
<sequence length="257" mass="27667">MSNLIDSHCHLDLAPLYSQWQTVLARAQAVGVSHCIVPAVDRAGWPRLEALAEHSGVSAAIGLHPCFAHADGDVEAMTARLAGPHPYLAIGECGLDGVAGSEPMAAQQQRCLAQLKLAQQHELPVLLHVRKAHNELLQLLNRVSLPAGGILHGFSGSLDLARQYLRHNLKLGIGGVISYPRAQKTRQTVAQLPLSAMVLETDSPDMPLCGYQGQANEPAQLPKVLAALAELRSEPSEQLAPTLLHNLHQLFPTLQPR</sequence>
<dbReference type="RefSeq" id="WP_067656320.1">
    <property type="nucleotide sequence ID" value="NZ_FQXG01000004.1"/>
</dbReference>
<accession>A0A1M5V9S1</accession>
<keyword evidence="6" id="KW-1185">Reference proteome</keyword>
<name>A0A1M5V9S1_9GAMM</name>
<protein>
    <submittedName>
        <fullName evidence="5">TatD DNase family protein</fullName>
    </submittedName>
</protein>
<keyword evidence="3" id="KW-0378">Hydrolase</keyword>
<dbReference type="PANTHER" id="PTHR46124">
    <property type="entry name" value="D-AMINOACYL-TRNA DEACYLASE"/>
    <property type="match status" value="1"/>
</dbReference>
<feature type="binding site" evidence="4">
    <location>
        <position position="202"/>
    </location>
    <ligand>
        <name>a divalent metal cation</name>
        <dbReference type="ChEBI" id="CHEBI:60240"/>
        <label>1</label>
    </ligand>
</feature>
<dbReference type="FunFam" id="3.20.20.140:FF:000005">
    <property type="entry name" value="TatD family hydrolase"/>
    <property type="match status" value="1"/>
</dbReference>
<dbReference type="PANTHER" id="PTHR46124:SF3">
    <property type="entry name" value="HYDROLASE"/>
    <property type="match status" value="1"/>
</dbReference>
<proteinExistence type="inferred from homology"/>
<dbReference type="Proteomes" id="UP000184268">
    <property type="component" value="Unassembled WGS sequence"/>
</dbReference>
<evidence type="ECO:0000256" key="4">
    <source>
        <dbReference type="PIRSR" id="PIRSR005902-1"/>
    </source>
</evidence>
<evidence type="ECO:0000313" key="5">
    <source>
        <dbReference type="EMBL" id="SHH71976.1"/>
    </source>
</evidence>
<dbReference type="Pfam" id="PF01026">
    <property type="entry name" value="TatD_DNase"/>
    <property type="match status" value="1"/>
</dbReference>
<dbReference type="InterPro" id="IPR018228">
    <property type="entry name" value="DNase_TatD-rel_CS"/>
</dbReference>
<dbReference type="GO" id="GO:0046872">
    <property type="term" value="F:metal ion binding"/>
    <property type="evidence" value="ECO:0007669"/>
    <property type="project" value="UniProtKB-KW"/>
</dbReference>
<dbReference type="InterPro" id="IPR001130">
    <property type="entry name" value="TatD-like"/>
</dbReference>
<feature type="binding site" evidence="4">
    <location>
        <position position="92"/>
    </location>
    <ligand>
        <name>a divalent metal cation</name>
        <dbReference type="ChEBI" id="CHEBI:60240"/>
        <label>1</label>
    </ligand>
</feature>
<feature type="binding site" evidence="4">
    <location>
        <position position="10"/>
    </location>
    <ligand>
        <name>a divalent metal cation</name>
        <dbReference type="ChEBI" id="CHEBI:60240"/>
        <label>1</label>
    </ligand>
</feature>
<evidence type="ECO:0000313" key="6">
    <source>
        <dbReference type="Proteomes" id="UP000184268"/>
    </source>
</evidence>
<feature type="binding site" evidence="4">
    <location>
        <position position="8"/>
    </location>
    <ligand>
        <name>a divalent metal cation</name>
        <dbReference type="ChEBI" id="CHEBI:60240"/>
        <label>1</label>
    </ligand>
</feature>
<dbReference type="Gene3D" id="3.20.20.140">
    <property type="entry name" value="Metal-dependent hydrolases"/>
    <property type="match status" value="1"/>
</dbReference>
<dbReference type="STRING" id="299255.SAMN02745129_2665"/>
<dbReference type="GO" id="GO:0005829">
    <property type="term" value="C:cytosol"/>
    <property type="evidence" value="ECO:0007669"/>
    <property type="project" value="TreeGrafter"/>
</dbReference>
<dbReference type="InterPro" id="IPR032466">
    <property type="entry name" value="Metal_Hydrolase"/>
</dbReference>